<evidence type="ECO:0000313" key="3">
    <source>
        <dbReference type="Proteomes" id="UP001596011"/>
    </source>
</evidence>
<proteinExistence type="predicted"/>
<evidence type="ECO:0000259" key="1">
    <source>
        <dbReference type="PROSITE" id="PS50995"/>
    </source>
</evidence>
<dbReference type="PRINTS" id="PR00598">
    <property type="entry name" value="HTHMARR"/>
</dbReference>
<dbReference type="InterPro" id="IPR036388">
    <property type="entry name" value="WH-like_DNA-bd_sf"/>
</dbReference>
<feature type="domain" description="HTH marR-type" evidence="1">
    <location>
        <begin position="26"/>
        <end position="161"/>
    </location>
</feature>
<gene>
    <name evidence="2" type="ORF">ACFO6V_21200</name>
</gene>
<keyword evidence="3" id="KW-1185">Reference proteome</keyword>
<name>A0ABV9HLX0_9MICO</name>
<dbReference type="PANTHER" id="PTHR33164:SF104">
    <property type="entry name" value="TRANSCRIPTIONAL REGULATORY PROTEIN"/>
    <property type="match status" value="1"/>
</dbReference>
<dbReference type="InterPro" id="IPR039422">
    <property type="entry name" value="MarR/SlyA-like"/>
</dbReference>
<dbReference type="Proteomes" id="UP001596011">
    <property type="component" value="Unassembled WGS sequence"/>
</dbReference>
<dbReference type="RefSeq" id="WP_377138982.1">
    <property type="nucleotide sequence ID" value="NZ_JBHSFI010000006.1"/>
</dbReference>
<dbReference type="SMART" id="SM00347">
    <property type="entry name" value="HTH_MARR"/>
    <property type="match status" value="1"/>
</dbReference>
<dbReference type="InterPro" id="IPR000835">
    <property type="entry name" value="HTH_MarR-typ"/>
</dbReference>
<dbReference type="Pfam" id="PF12802">
    <property type="entry name" value="MarR_2"/>
    <property type="match status" value="1"/>
</dbReference>
<dbReference type="InterPro" id="IPR036390">
    <property type="entry name" value="WH_DNA-bd_sf"/>
</dbReference>
<dbReference type="SUPFAM" id="SSF46785">
    <property type="entry name" value="Winged helix' DNA-binding domain"/>
    <property type="match status" value="1"/>
</dbReference>
<dbReference type="PROSITE" id="PS50995">
    <property type="entry name" value="HTH_MARR_2"/>
    <property type="match status" value="1"/>
</dbReference>
<dbReference type="Gene3D" id="1.10.10.10">
    <property type="entry name" value="Winged helix-like DNA-binding domain superfamily/Winged helix DNA-binding domain"/>
    <property type="match status" value="1"/>
</dbReference>
<protein>
    <submittedName>
        <fullName evidence="2">MarR family winged helix-turn-helix transcriptional regulator</fullName>
    </submittedName>
</protein>
<dbReference type="PANTHER" id="PTHR33164">
    <property type="entry name" value="TRANSCRIPTIONAL REGULATOR, MARR FAMILY"/>
    <property type="match status" value="1"/>
</dbReference>
<dbReference type="EMBL" id="JBHSFI010000006">
    <property type="protein sequence ID" value="MFC4630777.1"/>
    <property type="molecule type" value="Genomic_DNA"/>
</dbReference>
<evidence type="ECO:0000313" key="2">
    <source>
        <dbReference type="EMBL" id="MFC4630777.1"/>
    </source>
</evidence>
<sequence length="172" mass="18597">MSSQSDPVDAWLDAWRGELSGVVLPSSELTKRIMFVFSALEATVRRELAELELTAAEFDIIVALRRGGAPYRMKPNQLARSLMLSSGGTTNVTHRLVSRGLIVREGDPADARSTWLQLTPEGVELAERAVRANAAAHDALFRDTPPAVVETATAALRELFATTAVLGANQAR</sequence>
<reference evidence="3" key="1">
    <citation type="journal article" date="2019" name="Int. J. Syst. Evol. Microbiol.">
        <title>The Global Catalogue of Microorganisms (GCM) 10K type strain sequencing project: providing services to taxonomists for standard genome sequencing and annotation.</title>
        <authorList>
            <consortium name="The Broad Institute Genomics Platform"/>
            <consortium name="The Broad Institute Genome Sequencing Center for Infectious Disease"/>
            <person name="Wu L."/>
            <person name="Ma J."/>
        </authorList>
    </citation>
    <scope>NUCLEOTIDE SEQUENCE [LARGE SCALE GENOMIC DNA]</scope>
    <source>
        <strain evidence="3">CCUG 42722</strain>
    </source>
</reference>
<comment type="caution">
    <text evidence="2">The sequence shown here is derived from an EMBL/GenBank/DDBJ whole genome shotgun (WGS) entry which is preliminary data.</text>
</comment>
<organism evidence="2 3">
    <name type="scientific">Promicromonospora alba</name>
    <dbReference type="NCBI Taxonomy" id="1616110"/>
    <lineage>
        <taxon>Bacteria</taxon>
        <taxon>Bacillati</taxon>
        <taxon>Actinomycetota</taxon>
        <taxon>Actinomycetes</taxon>
        <taxon>Micrococcales</taxon>
        <taxon>Promicromonosporaceae</taxon>
        <taxon>Promicromonospora</taxon>
    </lineage>
</organism>
<accession>A0ABV9HLX0</accession>